<protein>
    <recommendedName>
        <fullName evidence="6">O-antigen ligase-related domain-containing protein</fullName>
    </recommendedName>
</protein>
<dbReference type="Proteomes" id="UP000177583">
    <property type="component" value="Unassembled WGS sequence"/>
</dbReference>
<dbReference type="EMBL" id="MFNF01000043">
    <property type="protein sequence ID" value="OGH00691.1"/>
    <property type="molecule type" value="Genomic_DNA"/>
</dbReference>
<keyword evidence="2 5" id="KW-0812">Transmembrane</keyword>
<reference evidence="7 8" key="1">
    <citation type="journal article" date="2016" name="Nat. Commun.">
        <title>Thousands of microbial genomes shed light on interconnected biogeochemical processes in an aquifer system.</title>
        <authorList>
            <person name="Anantharaman K."/>
            <person name="Brown C.T."/>
            <person name="Hug L.A."/>
            <person name="Sharon I."/>
            <person name="Castelle C.J."/>
            <person name="Probst A.J."/>
            <person name="Thomas B.C."/>
            <person name="Singh A."/>
            <person name="Wilkins M.J."/>
            <person name="Karaoz U."/>
            <person name="Brodie E.L."/>
            <person name="Williams K.H."/>
            <person name="Hubbard S.S."/>
            <person name="Banfield J.F."/>
        </authorList>
    </citation>
    <scope>NUCLEOTIDE SEQUENCE [LARGE SCALE GENOMIC DNA]</scope>
</reference>
<comment type="subcellular location">
    <subcellularLocation>
        <location evidence="1">Membrane</location>
        <topology evidence="1">Multi-pass membrane protein</topology>
    </subcellularLocation>
</comment>
<accession>A0A1F6GRS2</accession>
<feature type="transmembrane region" description="Helical" evidence="5">
    <location>
        <begin position="382"/>
        <end position="402"/>
    </location>
</feature>
<dbReference type="AlphaFoldDB" id="A0A1F6GRS2"/>
<feature type="transmembrane region" description="Helical" evidence="5">
    <location>
        <begin position="158"/>
        <end position="181"/>
    </location>
</feature>
<organism evidence="7 8">
    <name type="scientific">Candidatus Lambdaproteobacteria bacterium RIFOXYD2_FULL_56_26</name>
    <dbReference type="NCBI Taxonomy" id="1817773"/>
    <lineage>
        <taxon>Bacteria</taxon>
        <taxon>Pseudomonadati</taxon>
        <taxon>Pseudomonadota</taxon>
        <taxon>Candidatus Lambdaproteobacteria</taxon>
    </lineage>
</organism>
<evidence type="ECO:0000256" key="3">
    <source>
        <dbReference type="ARBA" id="ARBA00022989"/>
    </source>
</evidence>
<feature type="transmembrane region" description="Helical" evidence="5">
    <location>
        <begin position="473"/>
        <end position="494"/>
    </location>
</feature>
<dbReference type="InterPro" id="IPR051533">
    <property type="entry name" value="WaaL-like"/>
</dbReference>
<name>A0A1F6GRS2_9PROT</name>
<feature type="transmembrane region" description="Helical" evidence="5">
    <location>
        <begin position="439"/>
        <end position="461"/>
    </location>
</feature>
<dbReference type="PANTHER" id="PTHR37422">
    <property type="entry name" value="TEICHURONIC ACID BIOSYNTHESIS PROTEIN TUAE"/>
    <property type="match status" value="1"/>
</dbReference>
<evidence type="ECO:0000256" key="1">
    <source>
        <dbReference type="ARBA" id="ARBA00004141"/>
    </source>
</evidence>
<feature type="transmembrane region" description="Helical" evidence="5">
    <location>
        <begin position="279"/>
        <end position="298"/>
    </location>
</feature>
<dbReference type="InterPro" id="IPR007016">
    <property type="entry name" value="O-antigen_ligase-rel_domated"/>
</dbReference>
<evidence type="ECO:0000256" key="5">
    <source>
        <dbReference type="SAM" id="Phobius"/>
    </source>
</evidence>
<evidence type="ECO:0000256" key="2">
    <source>
        <dbReference type="ARBA" id="ARBA00022692"/>
    </source>
</evidence>
<dbReference type="PANTHER" id="PTHR37422:SF23">
    <property type="entry name" value="TEICHURONIC ACID BIOSYNTHESIS PROTEIN TUAE"/>
    <property type="match status" value="1"/>
</dbReference>
<feature type="transmembrane region" description="Helical" evidence="5">
    <location>
        <begin position="230"/>
        <end position="246"/>
    </location>
</feature>
<feature type="transmembrane region" description="Helical" evidence="5">
    <location>
        <begin position="252"/>
        <end position="272"/>
    </location>
</feature>
<feature type="transmembrane region" description="Helical" evidence="5">
    <location>
        <begin position="414"/>
        <end position="433"/>
    </location>
</feature>
<evidence type="ECO:0000256" key="4">
    <source>
        <dbReference type="ARBA" id="ARBA00023136"/>
    </source>
</evidence>
<feature type="transmembrane region" description="Helical" evidence="5">
    <location>
        <begin position="46"/>
        <end position="64"/>
    </location>
</feature>
<feature type="transmembrane region" description="Helical" evidence="5">
    <location>
        <begin position="128"/>
        <end position="146"/>
    </location>
</feature>
<feature type="domain" description="O-antigen ligase-related" evidence="6">
    <location>
        <begin position="235"/>
        <end position="390"/>
    </location>
</feature>
<proteinExistence type="predicted"/>
<dbReference type="Pfam" id="PF04932">
    <property type="entry name" value="Wzy_C"/>
    <property type="match status" value="1"/>
</dbReference>
<feature type="transmembrane region" description="Helical" evidence="5">
    <location>
        <begin position="70"/>
        <end position="88"/>
    </location>
</feature>
<feature type="transmembrane region" description="Helical" evidence="5">
    <location>
        <begin position="201"/>
        <end position="218"/>
    </location>
</feature>
<keyword evidence="4 5" id="KW-0472">Membrane</keyword>
<comment type="caution">
    <text evidence="7">The sequence shown here is derived from an EMBL/GenBank/DDBJ whole genome shotgun (WGS) entry which is preliminary data.</text>
</comment>
<evidence type="ECO:0000313" key="7">
    <source>
        <dbReference type="EMBL" id="OGH00691.1"/>
    </source>
</evidence>
<keyword evidence="3 5" id="KW-1133">Transmembrane helix</keyword>
<gene>
    <name evidence="7" type="ORF">A2557_03385</name>
</gene>
<evidence type="ECO:0000259" key="6">
    <source>
        <dbReference type="Pfam" id="PF04932"/>
    </source>
</evidence>
<dbReference type="GO" id="GO:0016020">
    <property type="term" value="C:membrane"/>
    <property type="evidence" value="ECO:0007669"/>
    <property type="project" value="UniProtKB-SubCell"/>
</dbReference>
<feature type="transmembrane region" description="Helical" evidence="5">
    <location>
        <begin position="100"/>
        <end position="122"/>
    </location>
</feature>
<feature type="transmembrane region" description="Helical" evidence="5">
    <location>
        <begin position="6"/>
        <end position="25"/>
    </location>
</feature>
<evidence type="ECO:0000313" key="8">
    <source>
        <dbReference type="Proteomes" id="UP000177583"/>
    </source>
</evidence>
<sequence>MVLLVFSFYPSDLTSIFVCTAPYRFCPSRPSMLTKLRQTGLLSPTLLPLGLLYLGFNLGYSFTFYHVNSYKLLVGLLGALALVVWFEGRKQKADGPLWPQGLFFVLALPVLVTLPGALVGGFAENYNFAYELGTGLVLWLWGYYAFQGMARAKPLADWTGWLGVSLLWVGLWALGQGMGILDSPNLLAGEVKASFGHRNYFASYLIQMLPLFLVLGLPAEGEAWVTKGRPWFVGLFLLGGLSLWLTQSRAAIVTFGLVAFLLALGFVLRLTSKKVKKKLLLLLVGLALLGGAAAATYVSRLTPDPVYGSRFEQLFSKRAWIGRIIPWQAATNAVLAAPVWGHGLGSSYNLFFTYVDPKTRLYHPERSYNHAHSEPLEFLEEAGLLGLLAYGLMLFWLGRAFWRTFLGATDLGTQKLALGLGGGLLAFVLHGVVEVAPRMIVAELPFALGAAALLALEAQVAGPAPASALRAKALPWVNLALWGLAALLLLPWLAKQNAYYNLLNLPETPGKAQEMEELVKSSNDIYTLDDLLHLEAKLGRLEQMKPVMDRLEALIPNYRDLNYQKAVWASLSGDLSLAKQLALEGQKRDRYYLPNLRLLMSLALESNDFEGFATQFGLTTRFLLFQNFVIIAFEEEAAPILLRPTSFGVELAQSPEGIRIKIDPLWLRQFFDQARALRAAPPGPMERSELMNRIARQVSLNPFFHIEIKEPYLIDEPQIYLLLDRYKTANQELAQQEDYLRFSLNKELEQAGPQERGQIERQYQEKFRQAQSESQNQIHKLETQLEQKTLFRHFLNKHRFAAAWLSEIQQLYFP</sequence>